<dbReference type="InterPro" id="IPR058651">
    <property type="entry name" value="HTH_VMAP-M9"/>
</dbReference>
<evidence type="ECO:0000313" key="2">
    <source>
        <dbReference type="EMBL" id="QDZ39290.1"/>
    </source>
</evidence>
<organism evidence="2 3">
    <name type="scientific">Euhalothece natronophila Z-M001</name>
    <dbReference type="NCBI Taxonomy" id="522448"/>
    <lineage>
        <taxon>Bacteria</taxon>
        <taxon>Bacillati</taxon>
        <taxon>Cyanobacteriota</taxon>
        <taxon>Cyanophyceae</taxon>
        <taxon>Oscillatoriophycideae</taxon>
        <taxon>Chroococcales</taxon>
        <taxon>Halothecacae</taxon>
        <taxon>Halothece cluster</taxon>
        <taxon>Euhalothece</taxon>
    </lineage>
</organism>
<reference evidence="2 3" key="1">
    <citation type="submission" date="2019-08" db="EMBL/GenBank/DDBJ databases">
        <title>Carotenoids and Carotenoid Binding Proteins in the Halophilic Cyanobacterium Euhalothece sp. ZM00.</title>
        <authorList>
            <person name="Cho S.M."/>
            <person name="Song J.Y."/>
            <person name="Park Y.-I."/>
        </authorList>
    </citation>
    <scope>NUCLEOTIDE SEQUENCE [LARGE SCALE GENOMIC DNA]</scope>
    <source>
        <strain evidence="2 3">Z-M001</strain>
    </source>
</reference>
<keyword evidence="2" id="KW-0418">Kinase</keyword>
<dbReference type="AlphaFoldDB" id="A0A5B8NLZ2"/>
<proteinExistence type="predicted"/>
<dbReference type="SUPFAM" id="SSF52540">
    <property type="entry name" value="P-loop containing nucleoside triphosphate hydrolases"/>
    <property type="match status" value="1"/>
</dbReference>
<dbReference type="OrthoDB" id="5522963at2"/>
<evidence type="ECO:0000313" key="3">
    <source>
        <dbReference type="Proteomes" id="UP000318453"/>
    </source>
</evidence>
<dbReference type="InterPro" id="IPR027417">
    <property type="entry name" value="P-loop_NTPase"/>
</dbReference>
<protein>
    <submittedName>
        <fullName evidence="2">Serine/threonine protein kinase</fullName>
    </submittedName>
</protein>
<name>A0A5B8NLZ2_9CHRO</name>
<keyword evidence="2" id="KW-0808">Transferase</keyword>
<accession>A0A5B8NLZ2</accession>
<dbReference type="EMBL" id="CP042326">
    <property type="protein sequence ID" value="QDZ39290.1"/>
    <property type="molecule type" value="Genomic_DNA"/>
</dbReference>
<dbReference type="Proteomes" id="UP000318453">
    <property type="component" value="Chromosome"/>
</dbReference>
<dbReference type="Gene3D" id="3.40.50.300">
    <property type="entry name" value="P-loop containing nucleotide triphosphate hydrolases"/>
    <property type="match status" value="1"/>
</dbReference>
<dbReference type="Pfam" id="PF26355">
    <property type="entry name" value="HTH_VMAP-M9"/>
    <property type="match status" value="1"/>
</dbReference>
<evidence type="ECO:0000259" key="1">
    <source>
        <dbReference type="Pfam" id="PF26355"/>
    </source>
</evidence>
<dbReference type="RefSeq" id="WP_146294894.1">
    <property type="nucleotide sequence ID" value="NZ_CP042326.1"/>
</dbReference>
<dbReference type="KEGG" id="enn:FRE64_04695"/>
<keyword evidence="3" id="KW-1185">Reference proteome</keyword>
<dbReference type="Pfam" id="PF14516">
    <property type="entry name" value="AAA_35"/>
    <property type="match status" value="1"/>
</dbReference>
<keyword evidence="2" id="KW-0723">Serine/threonine-protein kinase</keyword>
<sequence length="448" mass="51817">MSFANSQLLTGVLDQLNHDLVSQEKAGLSSIEVLILQGVWEDKNYQEIAKESGYSTGYLTNVVAPKLWQRLSKITEKRITKKTCRQLLQTYQLQFNHLSEPLILETDNVKKSVYYPSGAVPLESKFYVRRSPIEEETVTEIQKPGALVRIKAPQEMGKTSLLIRILKQGERLGYYTAKLDLQQADPEILGNLKGFLRWICANLSYQLHLPNQINEYWDEDIGNSVSCSLYLHYLLEQLEAPVIIGFDEVNQIFEYPTIAKSFLPLLRSWHEEAKETPIWQKLRLVITHSTEVYVPLQMNHSPFTNVGLPIELPKFNGEQVQQLATYYDLSWDEEQVQQLMSIIDGHPALTHLTFYHLHQKNITLPELLENATHFSGIYGQHLQRHQAKLQEQPELAEACYQIMNADEPVAVEPILAYKLYSMGLIDLERDRAYPRLPLYRQYFRQKQA</sequence>
<feature type="domain" description="vWA-MoxR associated protein N-terminal HTH" evidence="1">
    <location>
        <begin position="12"/>
        <end position="89"/>
    </location>
</feature>
<gene>
    <name evidence="2" type="ORF">FRE64_04695</name>
</gene>
<dbReference type="GO" id="GO:0004674">
    <property type="term" value="F:protein serine/threonine kinase activity"/>
    <property type="evidence" value="ECO:0007669"/>
    <property type="project" value="UniProtKB-KW"/>
</dbReference>